<dbReference type="Proteomes" id="UP000199074">
    <property type="component" value="Unassembled WGS sequence"/>
</dbReference>
<dbReference type="AlphaFoldDB" id="A0A1I7N120"/>
<dbReference type="STRING" id="429728.SAMN05216456_0491"/>
<dbReference type="RefSeq" id="WP_092420453.1">
    <property type="nucleotide sequence ID" value="NZ_FPCK01000001.1"/>
</dbReference>
<name>A0A1I7N120_9HYPH</name>
<sequence>MHHAFVTRTERLLLLVGKLNYAWSNTESLLIYLIADLMRTDKETAIVVFLTLNTTRARLDLVDRLARMASTPKGSREEALGIVAAMKREAKIRNKFIHCIYSFGDDGEIDKTQLMRIADFGNDLRYGKLEDIDEIGLRELETCIAEIMTLNRTIMAYVRNRGISL</sequence>
<evidence type="ECO:0000313" key="1">
    <source>
        <dbReference type="EMBL" id="SFV28324.1"/>
    </source>
</evidence>
<proteinExistence type="predicted"/>
<accession>A0A1I7N120</accession>
<keyword evidence="2" id="KW-1185">Reference proteome</keyword>
<evidence type="ECO:0000313" key="2">
    <source>
        <dbReference type="Proteomes" id="UP000199074"/>
    </source>
</evidence>
<gene>
    <name evidence="1" type="ORF">SAMN05216456_0491</name>
</gene>
<reference evidence="1 2" key="1">
    <citation type="submission" date="2016-10" db="EMBL/GenBank/DDBJ databases">
        <authorList>
            <person name="de Groot N.N."/>
        </authorList>
    </citation>
    <scope>NUCLEOTIDE SEQUENCE [LARGE SCALE GENOMIC DNA]</scope>
    <source>
        <strain evidence="1 2">IPL20</strain>
    </source>
</reference>
<organism evidence="1 2">
    <name type="scientific">Devosia crocina</name>
    <dbReference type="NCBI Taxonomy" id="429728"/>
    <lineage>
        <taxon>Bacteria</taxon>
        <taxon>Pseudomonadati</taxon>
        <taxon>Pseudomonadota</taxon>
        <taxon>Alphaproteobacteria</taxon>
        <taxon>Hyphomicrobiales</taxon>
        <taxon>Devosiaceae</taxon>
        <taxon>Devosia</taxon>
    </lineage>
</organism>
<dbReference type="EMBL" id="FPCK01000001">
    <property type="protein sequence ID" value="SFV28324.1"/>
    <property type="molecule type" value="Genomic_DNA"/>
</dbReference>
<dbReference type="OrthoDB" id="7846470at2"/>
<protein>
    <submittedName>
        <fullName evidence="1">Uncharacterized protein</fullName>
    </submittedName>
</protein>